<protein>
    <submittedName>
        <fullName evidence="3">Efflux transporter outer membrane subunit</fullName>
    </submittedName>
</protein>
<dbReference type="SUPFAM" id="SSF56954">
    <property type="entry name" value="Outer membrane efflux proteins (OEP)"/>
    <property type="match status" value="1"/>
</dbReference>
<keyword evidence="2" id="KW-0449">Lipoprotein</keyword>
<dbReference type="NCBIfam" id="TIGR01845">
    <property type="entry name" value="outer_NodT"/>
    <property type="match status" value="1"/>
</dbReference>
<evidence type="ECO:0000256" key="1">
    <source>
        <dbReference type="ARBA" id="ARBA00007613"/>
    </source>
</evidence>
<accession>A0ABW0IBS7</accession>
<dbReference type="EMBL" id="JBHSMA010000003">
    <property type="protein sequence ID" value="MFC5410359.1"/>
    <property type="molecule type" value="Genomic_DNA"/>
</dbReference>
<evidence type="ECO:0000313" key="3">
    <source>
        <dbReference type="EMBL" id="MFC5410359.1"/>
    </source>
</evidence>
<sequence length="474" mass="52645">MIPPQGFTTANMDQKKWRLLLFVFLSGLVVASCKVTQPYRPADVRTADLYRDVATTDTSTIATLPWQELFTDTLLQQLIREGIRRNLDLQAAYTRIQQAEAYYQQSLAVFYPTLNGTVGVTESRLSEAQGFGIRTSATQYQLGVSTAWEADIWGRLRSNRRASRASLLQSEAGARAVQTSLLTNIANYYYQLLALDQQLLITRQTVVNWDTTVQTMRSLKEAAIVTEAAVVQSEAQRYVAEVTLPDLKQRIRETENALSVLLGSPPARIARSTLADQKTLPVLQTGLPAQLLANRPDVQQAEQNYRYYFELTNVARASFYPSLTLSGSAGFSSLGLVDLLNPVSIAASIGAGLAQPIFNQRLNRTRLAVAQAQQQEAALTFQNTLLTAGQEVSNALFLHETALEKIQIRTNQMVALRKSVDYSQELLRNGFANYTEVITARQSLLQAELGGINDQLQRLQSVVNLYRSLGGGWR</sequence>
<dbReference type="Gene3D" id="1.20.1600.10">
    <property type="entry name" value="Outer membrane efflux proteins (OEP)"/>
    <property type="match status" value="1"/>
</dbReference>
<keyword evidence="2" id="KW-0812">Transmembrane</keyword>
<name>A0ABW0IBS7_9BACT</name>
<keyword evidence="2" id="KW-0472">Membrane</keyword>
<keyword evidence="4" id="KW-1185">Reference proteome</keyword>
<dbReference type="Pfam" id="PF02321">
    <property type="entry name" value="OEP"/>
    <property type="match status" value="2"/>
</dbReference>
<dbReference type="InterPro" id="IPR003423">
    <property type="entry name" value="OMP_efflux"/>
</dbReference>
<evidence type="ECO:0000256" key="2">
    <source>
        <dbReference type="RuleBase" id="RU362097"/>
    </source>
</evidence>
<dbReference type="Proteomes" id="UP001596106">
    <property type="component" value="Unassembled WGS sequence"/>
</dbReference>
<comment type="caution">
    <text evidence="3">The sequence shown here is derived from an EMBL/GenBank/DDBJ whole genome shotgun (WGS) entry which is preliminary data.</text>
</comment>
<keyword evidence="2" id="KW-0564">Palmitate</keyword>
<proteinExistence type="inferred from homology"/>
<organism evidence="3 4">
    <name type="scientific">Larkinella bovis</name>
    <dbReference type="NCBI Taxonomy" id="683041"/>
    <lineage>
        <taxon>Bacteria</taxon>
        <taxon>Pseudomonadati</taxon>
        <taxon>Bacteroidota</taxon>
        <taxon>Cytophagia</taxon>
        <taxon>Cytophagales</taxon>
        <taxon>Spirosomataceae</taxon>
        <taxon>Larkinella</taxon>
    </lineage>
</organism>
<dbReference type="InterPro" id="IPR010131">
    <property type="entry name" value="MdtP/NodT-like"/>
</dbReference>
<dbReference type="RefSeq" id="WP_379845749.1">
    <property type="nucleotide sequence ID" value="NZ_JBHSMA010000003.1"/>
</dbReference>
<reference evidence="4" key="1">
    <citation type="journal article" date="2019" name="Int. J. Syst. Evol. Microbiol.">
        <title>The Global Catalogue of Microorganisms (GCM) 10K type strain sequencing project: providing services to taxonomists for standard genome sequencing and annotation.</title>
        <authorList>
            <consortium name="The Broad Institute Genomics Platform"/>
            <consortium name="The Broad Institute Genome Sequencing Center for Infectious Disease"/>
            <person name="Wu L."/>
            <person name="Ma J."/>
        </authorList>
    </citation>
    <scope>NUCLEOTIDE SEQUENCE [LARGE SCALE GENOMIC DNA]</scope>
    <source>
        <strain evidence="4">CCUG 55250</strain>
    </source>
</reference>
<evidence type="ECO:0000313" key="4">
    <source>
        <dbReference type="Proteomes" id="UP001596106"/>
    </source>
</evidence>
<gene>
    <name evidence="3" type="ORF">ACFPMF_13620</name>
</gene>
<comment type="similarity">
    <text evidence="1 2">Belongs to the outer membrane factor (OMF) (TC 1.B.17) family.</text>
</comment>
<dbReference type="PANTHER" id="PTHR30203:SF33">
    <property type="entry name" value="BLR4455 PROTEIN"/>
    <property type="match status" value="1"/>
</dbReference>
<dbReference type="PANTHER" id="PTHR30203">
    <property type="entry name" value="OUTER MEMBRANE CATION EFFLUX PROTEIN"/>
    <property type="match status" value="1"/>
</dbReference>
<keyword evidence="2" id="KW-1134">Transmembrane beta strand</keyword>
<dbReference type="Gene3D" id="2.20.200.10">
    <property type="entry name" value="Outer membrane efflux proteins (OEP)"/>
    <property type="match status" value="1"/>
</dbReference>
<comment type="subcellular location">
    <subcellularLocation>
        <location evidence="2">Cell membrane</location>
        <topology evidence="2">Lipid-anchor</topology>
    </subcellularLocation>
</comment>